<evidence type="ECO:0000313" key="2">
    <source>
        <dbReference type="EMBL" id="MDX6041279.1"/>
    </source>
</evidence>
<dbReference type="SMART" id="SM00530">
    <property type="entry name" value="HTH_XRE"/>
    <property type="match status" value="1"/>
</dbReference>
<proteinExistence type="predicted"/>
<dbReference type="Proteomes" id="UP001275664">
    <property type="component" value="Unassembled WGS sequence"/>
</dbReference>
<comment type="caution">
    <text evidence="2">The sequence shown here is derived from an EMBL/GenBank/DDBJ whole genome shotgun (WGS) entry which is preliminary data.</text>
</comment>
<gene>
    <name evidence="2" type="ORF">SIK69_13885</name>
</gene>
<dbReference type="EMBL" id="JAWXRD010000031">
    <property type="protein sequence ID" value="MDX6041279.1"/>
    <property type="molecule type" value="Genomic_DNA"/>
</dbReference>
<evidence type="ECO:0000313" key="3">
    <source>
        <dbReference type="Proteomes" id="UP001275664"/>
    </source>
</evidence>
<sequence>MVPKRLKAARKAAGLSQKELAELIEVDGSNPRSRLSNYEVGRFTPSFDVIVRIAKVLDYPESYFYTIDDGFAEKILQYHRTKNSEVLNPFFNAEQEAKKYKSSLEESKKMVERLLQFINKSSQ</sequence>
<dbReference type="InterPro" id="IPR001387">
    <property type="entry name" value="Cro/C1-type_HTH"/>
</dbReference>
<protein>
    <submittedName>
        <fullName evidence="2">Helix-turn-helix transcriptional regulator</fullName>
    </submittedName>
</protein>
<reference evidence="2 3" key="1">
    <citation type="submission" date="2023-11" db="EMBL/GenBank/DDBJ databases">
        <title>Scandinavium wanjuensis sp. nov., isolated from lettuce South Korea.</title>
        <authorList>
            <person name="Park J."/>
            <person name="Park S."/>
            <person name="Oh K.K."/>
            <person name="Cho G.S."/>
            <person name="Franz C.M.A.P."/>
        </authorList>
    </citation>
    <scope>NUCLEOTIDE SEQUENCE [LARGE SCALE GENOMIC DNA]</scope>
    <source>
        <strain evidence="2 3">V105_6</strain>
    </source>
</reference>
<dbReference type="Pfam" id="PF01381">
    <property type="entry name" value="HTH_3"/>
    <property type="match status" value="1"/>
</dbReference>
<keyword evidence="3" id="KW-1185">Reference proteome</keyword>
<dbReference type="PROSITE" id="PS50943">
    <property type="entry name" value="HTH_CROC1"/>
    <property type="match status" value="1"/>
</dbReference>
<dbReference type="Gene3D" id="1.10.260.40">
    <property type="entry name" value="lambda repressor-like DNA-binding domains"/>
    <property type="match status" value="1"/>
</dbReference>
<name>A0ABU4QT34_9ENTR</name>
<dbReference type="InterPro" id="IPR010982">
    <property type="entry name" value="Lambda_DNA-bd_dom_sf"/>
</dbReference>
<feature type="domain" description="HTH cro/C1-type" evidence="1">
    <location>
        <begin position="6"/>
        <end position="64"/>
    </location>
</feature>
<dbReference type="RefSeq" id="WP_319786361.1">
    <property type="nucleotide sequence ID" value="NZ_JAWXRD010000031.1"/>
</dbReference>
<evidence type="ECO:0000259" key="1">
    <source>
        <dbReference type="PROSITE" id="PS50943"/>
    </source>
</evidence>
<dbReference type="CDD" id="cd00093">
    <property type="entry name" value="HTH_XRE"/>
    <property type="match status" value="1"/>
</dbReference>
<dbReference type="SUPFAM" id="SSF47413">
    <property type="entry name" value="lambda repressor-like DNA-binding domains"/>
    <property type="match status" value="1"/>
</dbReference>
<organism evidence="2 3">
    <name type="scientific">Scandinavium lactucae</name>
    <dbReference type="NCBI Taxonomy" id="3095028"/>
    <lineage>
        <taxon>Bacteria</taxon>
        <taxon>Pseudomonadati</taxon>
        <taxon>Pseudomonadota</taxon>
        <taxon>Gammaproteobacteria</taxon>
        <taxon>Enterobacterales</taxon>
        <taxon>Enterobacteriaceae</taxon>
        <taxon>Scandinavium</taxon>
    </lineage>
</organism>
<accession>A0ABU4QT34</accession>